<sequence length="481" mass="54486">MSRFLRRIRATGATTPKLNRQGNFDPYEYTSGCWMRDDAEQRQARRVEFNFPMLRQKAVQTCSGAKEDLRCVKVEGNFNRAFILYLDNGLVVVARIPFSVVGPTRLVTNSEVATLAYKNTSVPVPKVLGWSDDPCNPAGTEYIIMEHAPGHVSCVKNLALLVKQMHSLKFRAYGSIYFVDSLVDDSRRIGLTGKFCIGPHCDNRYWPCIPGEPRLYDRAPPNRGPWTTFNEFMRGLLDAGIARIPSETKTQTLPYRGTVGEHLELIARSRHVLEALAQNQQLQKVSESALFHPDLHKRNIFVDPADPTRITALIDWQAACIDPIFFSASETPDLCDYPESFEDVLDHFGIQNSEKMSICASRLGRLVSGAPRLHHARMLDKDLAQPFRYCYSSWRDSSTVFRDGLIKLSRRWGELGLAGSCPYQPSEEELAEHAKQLDDLEAAEKLKDFLESRAAALEQWLEVASEDMGETKAMQFWPFDL</sequence>
<dbReference type="SUPFAM" id="SSF56112">
    <property type="entry name" value="Protein kinase-like (PK-like)"/>
    <property type="match status" value="1"/>
</dbReference>
<evidence type="ECO:0000313" key="9">
    <source>
        <dbReference type="EMBL" id="KAK1772224.1"/>
    </source>
</evidence>
<keyword evidence="9" id="KW-0808">Transferase</keyword>
<comment type="similarity">
    <text evidence="2">Belongs to the AIM9 family.</text>
</comment>
<evidence type="ECO:0000256" key="5">
    <source>
        <dbReference type="ARBA" id="ARBA00023128"/>
    </source>
</evidence>
<dbReference type="GO" id="GO:0005739">
    <property type="term" value="C:mitochondrion"/>
    <property type="evidence" value="ECO:0007669"/>
    <property type="project" value="UniProtKB-SubCell"/>
</dbReference>
<dbReference type="AlphaFoldDB" id="A0AAJ0C8Q2"/>
<evidence type="ECO:0000256" key="6">
    <source>
        <dbReference type="ARBA" id="ARBA00031849"/>
    </source>
</evidence>
<dbReference type="InterPro" id="IPR011009">
    <property type="entry name" value="Kinase-like_dom_sf"/>
</dbReference>
<dbReference type="RefSeq" id="XP_060288437.1">
    <property type="nucleotide sequence ID" value="XM_060430786.1"/>
</dbReference>
<keyword evidence="7" id="KW-0175">Coiled coil</keyword>
<dbReference type="Proteomes" id="UP001244011">
    <property type="component" value="Unassembled WGS sequence"/>
</dbReference>
<dbReference type="Gene3D" id="3.90.1200.10">
    <property type="match status" value="1"/>
</dbReference>
<dbReference type="PANTHER" id="PTHR36091">
    <property type="entry name" value="ALTERED INHERITANCE OF MITOCHONDRIA PROTEIN 9, MITOCHONDRIAL"/>
    <property type="match status" value="1"/>
</dbReference>
<reference evidence="9" key="1">
    <citation type="submission" date="2023-06" db="EMBL/GenBank/DDBJ databases">
        <title>Genome-scale phylogeny and comparative genomics of the fungal order Sordariales.</title>
        <authorList>
            <consortium name="Lawrence Berkeley National Laboratory"/>
            <person name="Hensen N."/>
            <person name="Bonometti L."/>
            <person name="Westerberg I."/>
            <person name="Brannstrom I.O."/>
            <person name="Guillou S."/>
            <person name="Cros-Aarteil S."/>
            <person name="Calhoun S."/>
            <person name="Haridas S."/>
            <person name="Kuo A."/>
            <person name="Mondo S."/>
            <person name="Pangilinan J."/>
            <person name="Riley R."/>
            <person name="Labutti K."/>
            <person name="Andreopoulos B."/>
            <person name="Lipzen A."/>
            <person name="Chen C."/>
            <person name="Yanf M."/>
            <person name="Daum C."/>
            <person name="Ng V."/>
            <person name="Clum A."/>
            <person name="Steindorff A."/>
            <person name="Ohm R."/>
            <person name="Martin F."/>
            <person name="Silar P."/>
            <person name="Natvig D."/>
            <person name="Lalanne C."/>
            <person name="Gautier V."/>
            <person name="Ament-Velasquez S.L."/>
            <person name="Kruys A."/>
            <person name="Hutchinson M.I."/>
            <person name="Powell A.J."/>
            <person name="Barry K."/>
            <person name="Miller A.N."/>
            <person name="Grigoriev I.V."/>
            <person name="Debuchy R."/>
            <person name="Gladieux P."/>
            <person name="Thoren M.H."/>
            <person name="Johannesson H."/>
        </authorList>
    </citation>
    <scope>NUCLEOTIDE SEQUENCE</scope>
    <source>
        <strain evidence="9">8032-3</strain>
    </source>
</reference>
<dbReference type="GeneID" id="85313973"/>
<dbReference type="InterPro" id="IPR051035">
    <property type="entry name" value="Mito_inheritance_9"/>
</dbReference>
<protein>
    <recommendedName>
        <fullName evidence="3">Altered inheritance of mitochondria protein 9, mitochondrial</fullName>
    </recommendedName>
    <alternativeName>
        <fullName evidence="6">Found in mitochondrial proteome protein 29</fullName>
    </alternativeName>
</protein>
<proteinExistence type="inferred from homology"/>
<dbReference type="PANTHER" id="PTHR36091:SF1">
    <property type="entry name" value="ALTERED INHERITANCE OF MITOCHONDRIA PROTEIN 9, MITOCHONDRIAL"/>
    <property type="match status" value="1"/>
</dbReference>
<dbReference type="InterPro" id="IPR002575">
    <property type="entry name" value="Aminoglycoside_PTrfase"/>
</dbReference>
<accession>A0AAJ0C8Q2</accession>
<evidence type="ECO:0000259" key="8">
    <source>
        <dbReference type="Pfam" id="PF01636"/>
    </source>
</evidence>
<organism evidence="9 10">
    <name type="scientific">Phialemonium atrogriseum</name>
    <dbReference type="NCBI Taxonomy" id="1093897"/>
    <lineage>
        <taxon>Eukaryota</taxon>
        <taxon>Fungi</taxon>
        <taxon>Dikarya</taxon>
        <taxon>Ascomycota</taxon>
        <taxon>Pezizomycotina</taxon>
        <taxon>Sordariomycetes</taxon>
        <taxon>Sordariomycetidae</taxon>
        <taxon>Cephalothecales</taxon>
        <taxon>Cephalothecaceae</taxon>
        <taxon>Phialemonium</taxon>
    </lineage>
</organism>
<dbReference type="EMBL" id="MU838997">
    <property type="protein sequence ID" value="KAK1772224.1"/>
    <property type="molecule type" value="Genomic_DNA"/>
</dbReference>
<evidence type="ECO:0000256" key="1">
    <source>
        <dbReference type="ARBA" id="ARBA00004173"/>
    </source>
</evidence>
<keyword evidence="9" id="KW-0418">Kinase</keyword>
<dbReference type="Pfam" id="PF01636">
    <property type="entry name" value="APH"/>
    <property type="match status" value="1"/>
</dbReference>
<evidence type="ECO:0000256" key="4">
    <source>
        <dbReference type="ARBA" id="ARBA00022946"/>
    </source>
</evidence>
<keyword evidence="4" id="KW-0809">Transit peptide</keyword>
<name>A0AAJ0C8Q2_9PEZI</name>
<dbReference type="GO" id="GO:0016301">
    <property type="term" value="F:kinase activity"/>
    <property type="evidence" value="ECO:0007669"/>
    <property type="project" value="UniProtKB-KW"/>
</dbReference>
<evidence type="ECO:0000256" key="3">
    <source>
        <dbReference type="ARBA" id="ARBA00016197"/>
    </source>
</evidence>
<feature type="domain" description="Aminoglycoside phosphotransferase" evidence="8">
    <location>
        <begin position="79"/>
        <end position="325"/>
    </location>
</feature>
<keyword evidence="5" id="KW-0496">Mitochondrion</keyword>
<gene>
    <name evidence="9" type="ORF">QBC33DRAFT_574881</name>
</gene>
<comment type="subcellular location">
    <subcellularLocation>
        <location evidence="1">Mitochondrion</location>
    </subcellularLocation>
</comment>
<evidence type="ECO:0000313" key="10">
    <source>
        <dbReference type="Proteomes" id="UP001244011"/>
    </source>
</evidence>
<comment type="caution">
    <text evidence="9">The sequence shown here is derived from an EMBL/GenBank/DDBJ whole genome shotgun (WGS) entry which is preliminary data.</text>
</comment>
<feature type="coiled-coil region" evidence="7">
    <location>
        <begin position="423"/>
        <end position="460"/>
    </location>
</feature>
<keyword evidence="10" id="KW-1185">Reference proteome</keyword>
<evidence type="ECO:0000256" key="2">
    <source>
        <dbReference type="ARBA" id="ARBA00005543"/>
    </source>
</evidence>
<evidence type="ECO:0000256" key="7">
    <source>
        <dbReference type="SAM" id="Coils"/>
    </source>
</evidence>